<dbReference type="AlphaFoldDB" id="A0A1S9PIU3"/>
<proteinExistence type="predicted"/>
<accession>A0A1S9PIU3</accession>
<reference evidence="2 3" key="1">
    <citation type="submission" date="2016-07" db="EMBL/GenBank/DDBJ databases">
        <title>Genomic analysis of zinc-resistant bacterium Mucilaginibacter pedocola TBZ30.</title>
        <authorList>
            <person name="Huang J."/>
            <person name="Tang J."/>
        </authorList>
    </citation>
    <scope>NUCLEOTIDE SEQUENCE [LARGE SCALE GENOMIC DNA]</scope>
    <source>
        <strain evidence="2 3">TBZ30</strain>
    </source>
</reference>
<dbReference type="InterPro" id="IPR029052">
    <property type="entry name" value="Metallo-depent_PP-like"/>
</dbReference>
<dbReference type="Proteomes" id="UP000189739">
    <property type="component" value="Unassembled WGS sequence"/>
</dbReference>
<evidence type="ECO:0000259" key="1">
    <source>
        <dbReference type="Pfam" id="PF00149"/>
    </source>
</evidence>
<dbReference type="STRING" id="1792845.BC343_23140"/>
<evidence type="ECO:0000313" key="2">
    <source>
        <dbReference type="EMBL" id="OOQ60863.1"/>
    </source>
</evidence>
<dbReference type="PANTHER" id="PTHR43143">
    <property type="entry name" value="METALLOPHOSPHOESTERASE, CALCINEURIN SUPERFAMILY"/>
    <property type="match status" value="1"/>
</dbReference>
<dbReference type="Gene3D" id="3.60.21.10">
    <property type="match status" value="1"/>
</dbReference>
<sequence>MQNNPKRLPRPVFKLNVPDDSFKFLPVPPPTGQHPYHLSHPATGADKLVFHMVGDTGGFRDTGFQHKVASVMAAQCEELTGDERPQFLFHLGDIVYNHGEASQYAEQFFKPYENYAGPVYAIAGNHDSDVNPVAAQPYKSLDAFKTVFCATEHKAVPFGGDTKRQSSIQPNIYWTLETELANIIGMHSNVPKFGVVTDEQRNWLIEELKWADKQRPGKAMILAIHHAPYTADFNHGCSLPMIELLEGVFAETGIRPDLVASGHVHNYQRFQHKYPEGKPLTFLVAGAGGYDELHWLVGENDPNYTPDSPLLTNVELQDYSDDKHGFLKIAVEKTGQGVTIKGEYYLYTGEVADRFEIAVS</sequence>
<dbReference type="Pfam" id="PF00149">
    <property type="entry name" value="Metallophos"/>
    <property type="match status" value="1"/>
</dbReference>
<feature type="domain" description="Calcineurin-like phosphoesterase" evidence="1">
    <location>
        <begin position="53"/>
        <end position="267"/>
    </location>
</feature>
<keyword evidence="3" id="KW-1185">Reference proteome</keyword>
<dbReference type="SUPFAM" id="SSF56300">
    <property type="entry name" value="Metallo-dependent phosphatases"/>
    <property type="match status" value="1"/>
</dbReference>
<dbReference type="OrthoDB" id="9809781at2"/>
<name>A0A1S9PIU3_9SPHI</name>
<dbReference type="RefSeq" id="WP_078347183.1">
    <property type="nucleotide sequence ID" value="NZ_MBTF01000004.1"/>
</dbReference>
<evidence type="ECO:0000313" key="3">
    <source>
        <dbReference type="Proteomes" id="UP000189739"/>
    </source>
</evidence>
<dbReference type="InterPro" id="IPR004843">
    <property type="entry name" value="Calcineurin-like_PHP"/>
</dbReference>
<dbReference type="InterPro" id="IPR051918">
    <property type="entry name" value="STPP_CPPED1"/>
</dbReference>
<protein>
    <submittedName>
        <fullName evidence="2">Metallophosphoesterase</fullName>
    </submittedName>
</protein>
<organism evidence="2 3">
    <name type="scientific">Mucilaginibacter pedocola</name>
    <dbReference type="NCBI Taxonomy" id="1792845"/>
    <lineage>
        <taxon>Bacteria</taxon>
        <taxon>Pseudomonadati</taxon>
        <taxon>Bacteroidota</taxon>
        <taxon>Sphingobacteriia</taxon>
        <taxon>Sphingobacteriales</taxon>
        <taxon>Sphingobacteriaceae</taxon>
        <taxon>Mucilaginibacter</taxon>
    </lineage>
</organism>
<dbReference type="GO" id="GO:0016787">
    <property type="term" value="F:hydrolase activity"/>
    <property type="evidence" value="ECO:0007669"/>
    <property type="project" value="InterPro"/>
</dbReference>
<comment type="caution">
    <text evidence="2">The sequence shown here is derived from an EMBL/GenBank/DDBJ whole genome shotgun (WGS) entry which is preliminary data.</text>
</comment>
<gene>
    <name evidence="2" type="ORF">BC343_23140</name>
</gene>
<dbReference type="EMBL" id="MBTF01000004">
    <property type="protein sequence ID" value="OOQ60863.1"/>
    <property type="molecule type" value="Genomic_DNA"/>
</dbReference>
<dbReference type="PANTHER" id="PTHR43143:SF1">
    <property type="entry name" value="SERINE_THREONINE-PROTEIN PHOSPHATASE CPPED1"/>
    <property type="match status" value="1"/>
</dbReference>